<dbReference type="InterPro" id="IPR002876">
    <property type="entry name" value="Transcrip_reg_TACO1-like"/>
</dbReference>
<evidence type="ECO:0000259" key="5">
    <source>
        <dbReference type="Pfam" id="PF20772"/>
    </source>
</evidence>
<dbReference type="Gene3D" id="3.30.70.980">
    <property type="match status" value="1"/>
</dbReference>
<protein>
    <recommendedName>
        <fullName evidence="8">YebC/PmpR family DNA-binding transcriptional regulator</fullName>
    </recommendedName>
</protein>
<dbReference type="InterPro" id="IPR026564">
    <property type="entry name" value="Transcrip_reg_TACO1-like_dom3"/>
</dbReference>
<dbReference type="AlphaFoldDB" id="A0A2H0URE8"/>
<dbReference type="InterPro" id="IPR017856">
    <property type="entry name" value="Integrase-like_N"/>
</dbReference>
<evidence type="ECO:0000256" key="1">
    <source>
        <dbReference type="ARBA" id="ARBA00008724"/>
    </source>
</evidence>
<gene>
    <name evidence="6" type="ORF">COU07_03700</name>
</gene>
<dbReference type="GO" id="GO:0005737">
    <property type="term" value="C:cytoplasm"/>
    <property type="evidence" value="ECO:0007669"/>
    <property type="project" value="UniProtKB-ARBA"/>
</dbReference>
<dbReference type="Gene3D" id="1.10.10.200">
    <property type="match status" value="1"/>
</dbReference>
<evidence type="ECO:0000313" key="7">
    <source>
        <dbReference type="Proteomes" id="UP000231157"/>
    </source>
</evidence>
<dbReference type="Pfam" id="PF20772">
    <property type="entry name" value="TACO1_YebC_N"/>
    <property type="match status" value="1"/>
</dbReference>
<dbReference type="Proteomes" id="UP000231157">
    <property type="component" value="Unassembled WGS sequence"/>
</dbReference>
<sequence length="174" mass="19590">MSGHSHWSQIQRKKGANDQKRGLLFSKLLKAISITARENPDPQFNPRLRTMIDKARAANVPNDNIDRAIKKSSGTSNLSEVLIEAYGPEGCAILVEGITDNKNRTISEIKHILSQNDAKIAELGSVLWSFEKRDNEWVSKFSNQISEESIKKIDKLISLLEDHPDVQRVITNTK</sequence>
<keyword evidence="3" id="KW-0804">Transcription</keyword>
<dbReference type="SUPFAM" id="SSF75625">
    <property type="entry name" value="YebC-like"/>
    <property type="match status" value="1"/>
</dbReference>
<feature type="domain" description="TACO1/YebC-like second and third" evidence="4">
    <location>
        <begin position="79"/>
        <end position="133"/>
    </location>
</feature>
<comment type="caution">
    <text evidence="6">The sequence shown here is derived from an EMBL/GenBank/DDBJ whole genome shotgun (WGS) entry which is preliminary data.</text>
</comment>
<dbReference type="Pfam" id="PF01709">
    <property type="entry name" value="Transcrip_reg"/>
    <property type="match status" value="1"/>
</dbReference>
<comment type="similarity">
    <text evidence="1">Belongs to the TACO1 family.</text>
</comment>
<evidence type="ECO:0000256" key="3">
    <source>
        <dbReference type="ARBA" id="ARBA00023163"/>
    </source>
</evidence>
<dbReference type="PANTHER" id="PTHR12532">
    <property type="entry name" value="TRANSLATIONAL ACTIVATOR OF CYTOCHROME C OXIDASE 1"/>
    <property type="match status" value="1"/>
</dbReference>
<evidence type="ECO:0000259" key="4">
    <source>
        <dbReference type="Pfam" id="PF01709"/>
    </source>
</evidence>
<name>A0A2H0URE8_9BACT</name>
<proteinExistence type="inferred from homology"/>
<dbReference type="PANTHER" id="PTHR12532:SF0">
    <property type="entry name" value="TRANSLATIONAL ACTIVATOR OF CYTOCHROME C OXIDASE 1"/>
    <property type="match status" value="1"/>
</dbReference>
<dbReference type="InterPro" id="IPR049083">
    <property type="entry name" value="TACO1_YebC_N"/>
</dbReference>
<dbReference type="EMBL" id="PFAZ01000009">
    <property type="protein sequence ID" value="PIR88967.1"/>
    <property type="molecule type" value="Genomic_DNA"/>
</dbReference>
<organism evidence="6 7">
    <name type="scientific">Candidatus Harrisonbacteria bacterium CG10_big_fil_rev_8_21_14_0_10_40_38</name>
    <dbReference type="NCBI Taxonomy" id="1974583"/>
    <lineage>
        <taxon>Bacteria</taxon>
        <taxon>Candidatus Harrisoniibacteriota</taxon>
    </lineage>
</organism>
<dbReference type="FunFam" id="1.10.10.200:FF:000002">
    <property type="entry name" value="Probable transcriptional regulatory protein CLM62_37755"/>
    <property type="match status" value="1"/>
</dbReference>
<accession>A0A2H0URE8</accession>
<dbReference type="InterPro" id="IPR048300">
    <property type="entry name" value="TACO1_YebC-like_2nd/3rd_dom"/>
</dbReference>
<evidence type="ECO:0000256" key="2">
    <source>
        <dbReference type="ARBA" id="ARBA00023015"/>
    </source>
</evidence>
<reference evidence="7" key="1">
    <citation type="submission" date="2017-09" db="EMBL/GenBank/DDBJ databases">
        <title>Depth-based differentiation of microbial function through sediment-hosted aquifers and enrichment of novel symbionts in the deep terrestrial subsurface.</title>
        <authorList>
            <person name="Probst A.J."/>
            <person name="Ladd B."/>
            <person name="Jarett J.K."/>
            <person name="Geller-Mcgrath D.E."/>
            <person name="Sieber C.M.K."/>
            <person name="Emerson J.B."/>
            <person name="Anantharaman K."/>
            <person name="Thomas B.C."/>
            <person name="Malmstrom R."/>
            <person name="Stieglmeier M."/>
            <person name="Klingl A."/>
            <person name="Woyke T."/>
            <person name="Ryan C.M."/>
            <person name="Banfield J.F."/>
        </authorList>
    </citation>
    <scope>NUCLEOTIDE SEQUENCE [LARGE SCALE GENOMIC DNA]</scope>
</reference>
<feature type="domain" description="TACO1/YebC-like N-terminal" evidence="5">
    <location>
        <begin position="5"/>
        <end position="74"/>
    </location>
</feature>
<dbReference type="InterPro" id="IPR029072">
    <property type="entry name" value="YebC-like"/>
</dbReference>
<keyword evidence="2" id="KW-0805">Transcription regulation</keyword>
<evidence type="ECO:0000313" key="6">
    <source>
        <dbReference type="EMBL" id="PIR88967.1"/>
    </source>
</evidence>
<evidence type="ECO:0008006" key="8">
    <source>
        <dbReference type="Google" id="ProtNLM"/>
    </source>
</evidence>